<dbReference type="GO" id="GO:0005886">
    <property type="term" value="C:plasma membrane"/>
    <property type="evidence" value="ECO:0007669"/>
    <property type="project" value="UniProtKB-SubCell"/>
</dbReference>
<name>A0A412FKM4_9FIRM</name>
<accession>A0A412FKM4</accession>
<dbReference type="NCBIfam" id="TIGR00410">
    <property type="entry name" value="lacE"/>
    <property type="match status" value="1"/>
</dbReference>
<dbReference type="GeneID" id="83016825"/>
<evidence type="ECO:0000256" key="5">
    <source>
        <dbReference type="ARBA" id="ARBA00022692"/>
    </source>
</evidence>
<dbReference type="PIRSF" id="PIRSF006351">
    <property type="entry name" value="PTS_EIIC-Cellobiose"/>
    <property type="match status" value="1"/>
</dbReference>
<dbReference type="Proteomes" id="UP000284178">
    <property type="component" value="Unassembled WGS sequence"/>
</dbReference>
<dbReference type="GO" id="GO:0008982">
    <property type="term" value="F:protein-N(PI)-phosphohistidine-sugar phosphotransferase activity"/>
    <property type="evidence" value="ECO:0007669"/>
    <property type="project" value="UniProtKB-UniRule"/>
</dbReference>
<feature type="transmembrane region" description="Helical" evidence="9">
    <location>
        <begin position="194"/>
        <end position="215"/>
    </location>
</feature>
<keyword evidence="12" id="KW-1185">Reference proteome</keyword>
<gene>
    <name evidence="11" type="ORF">DWY25_15615</name>
</gene>
<comment type="function">
    <text evidence="8">The phosphoenolpyruvate-dependent sugar phosphotransferase system (PTS), a major carbohydrate active -transport system, catalyzes the phosphorylation of incoming sugar substrates concomitant with their translocation across the cell membrane.</text>
</comment>
<keyword evidence="5 9" id="KW-0812">Transmembrane</keyword>
<evidence type="ECO:0000259" key="10">
    <source>
        <dbReference type="PROSITE" id="PS51105"/>
    </source>
</evidence>
<evidence type="ECO:0000313" key="12">
    <source>
        <dbReference type="Proteomes" id="UP000284178"/>
    </source>
</evidence>
<keyword evidence="3 8" id="KW-1003">Cell membrane</keyword>
<dbReference type="PANTHER" id="PTHR33989">
    <property type="match status" value="1"/>
</dbReference>
<organism evidence="11 12">
    <name type="scientific">Holdemania filiformis</name>
    <dbReference type="NCBI Taxonomy" id="61171"/>
    <lineage>
        <taxon>Bacteria</taxon>
        <taxon>Bacillati</taxon>
        <taxon>Bacillota</taxon>
        <taxon>Erysipelotrichia</taxon>
        <taxon>Erysipelotrichales</taxon>
        <taxon>Erysipelotrichaceae</taxon>
        <taxon>Holdemania</taxon>
    </lineage>
</organism>
<dbReference type="Pfam" id="PF02378">
    <property type="entry name" value="PTS_EIIC"/>
    <property type="match status" value="1"/>
</dbReference>
<evidence type="ECO:0000256" key="4">
    <source>
        <dbReference type="ARBA" id="ARBA00022597"/>
    </source>
</evidence>
<dbReference type="AlphaFoldDB" id="A0A412FKM4"/>
<feature type="domain" description="PTS EIIC type-3" evidence="10">
    <location>
        <begin position="15"/>
        <end position="424"/>
    </location>
</feature>
<dbReference type="PANTHER" id="PTHR33989:SF4">
    <property type="entry name" value="PTS SYSTEM N,N'-DIACETYLCHITOBIOSE-SPECIFIC EIIC COMPONENT"/>
    <property type="match status" value="1"/>
</dbReference>
<dbReference type="RefSeq" id="WP_117896004.1">
    <property type="nucleotide sequence ID" value="NZ_CABJCV010000026.1"/>
</dbReference>
<feature type="transmembrane region" description="Helical" evidence="9">
    <location>
        <begin position="368"/>
        <end position="387"/>
    </location>
</feature>
<feature type="transmembrane region" description="Helical" evidence="9">
    <location>
        <begin position="145"/>
        <end position="164"/>
    </location>
</feature>
<evidence type="ECO:0000256" key="6">
    <source>
        <dbReference type="ARBA" id="ARBA00022989"/>
    </source>
</evidence>
<dbReference type="InterPro" id="IPR004796">
    <property type="entry name" value="PTS_IIC_cello"/>
</dbReference>
<evidence type="ECO:0000313" key="11">
    <source>
        <dbReference type="EMBL" id="RGR68712.1"/>
    </source>
</evidence>
<dbReference type="EMBL" id="QRUP01000026">
    <property type="protein sequence ID" value="RGR68712.1"/>
    <property type="molecule type" value="Genomic_DNA"/>
</dbReference>
<dbReference type="PROSITE" id="PS51105">
    <property type="entry name" value="PTS_EIIC_TYPE_3"/>
    <property type="match status" value="1"/>
</dbReference>
<evidence type="ECO:0000256" key="9">
    <source>
        <dbReference type="SAM" id="Phobius"/>
    </source>
</evidence>
<comment type="subcellular location">
    <subcellularLocation>
        <location evidence="1">Cell membrane</location>
        <topology evidence="1">Multi-pass membrane protein</topology>
    </subcellularLocation>
</comment>
<dbReference type="InterPro" id="IPR003352">
    <property type="entry name" value="PTS_EIIC"/>
</dbReference>
<feature type="transmembrane region" description="Helical" evidence="9">
    <location>
        <begin position="38"/>
        <end position="56"/>
    </location>
</feature>
<dbReference type="InterPro" id="IPR004501">
    <property type="entry name" value="PTS_EIIC_3"/>
</dbReference>
<feature type="transmembrane region" description="Helical" evidence="9">
    <location>
        <begin position="120"/>
        <end position="139"/>
    </location>
</feature>
<evidence type="ECO:0000256" key="3">
    <source>
        <dbReference type="ARBA" id="ARBA00022475"/>
    </source>
</evidence>
<reference evidence="11 12" key="1">
    <citation type="submission" date="2018-08" db="EMBL/GenBank/DDBJ databases">
        <title>A genome reference for cultivated species of the human gut microbiota.</title>
        <authorList>
            <person name="Zou Y."/>
            <person name="Xue W."/>
            <person name="Luo G."/>
        </authorList>
    </citation>
    <scope>NUCLEOTIDE SEQUENCE [LARGE SCALE GENOMIC DNA]</scope>
    <source>
        <strain evidence="11 12">AF24-29</strain>
    </source>
</reference>
<keyword evidence="7 8" id="KW-0472">Membrane</keyword>
<comment type="caution">
    <text evidence="11">The sequence shown here is derived from an EMBL/GenBank/DDBJ whole genome shotgun (WGS) entry which is preliminary data.</text>
</comment>
<proteinExistence type="predicted"/>
<dbReference type="GO" id="GO:0009401">
    <property type="term" value="P:phosphoenolpyruvate-dependent sugar phosphotransferase system"/>
    <property type="evidence" value="ECO:0007669"/>
    <property type="project" value="InterPro"/>
</dbReference>
<evidence type="ECO:0000256" key="2">
    <source>
        <dbReference type="ARBA" id="ARBA00022448"/>
    </source>
</evidence>
<keyword evidence="6 9" id="KW-1133">Transmembrane helix</keyword>
<evidence type="ECO:0000256" key="8">
    <source>
        <dbReference type="PIRNR" id="PIRNR006351"/>
    </source>
</evidence>
<feature type="transmembrane region" description="Helical" evidence="9">
    <location>
        <begin position="93"/>
        <end position="113"/>
    </location>
</feature>
<keyword evidence="2 8" id="KW-0813">Transport</keyword>
<protein>
    <recommendedName>
        <fullName evidence="8">Permease IIC component</fullName>
    </recommendedName>
</protein>
<feature type="transmembrane region" description="Helical" evidence="9">
    <location>
        <begin position="298"/>
        <end position="318"/>
    </location>
</feature>
<sequence>MAKQQHEKKKFLDRFEELCMPMATFFGTEPHFLALRDGVVSALPFTFVGGIAFLIYKCPWQEGYATGVGFFDAFMNAWFQMSTNFKDICYAPYGATLGIISIFICFTVAYSLAEHYKKNAVNFAVCATSIYLLIASPVISSAMSIAYLGSVGILVACLVALGSVEIMRISIEKGWTIHMPPSVPQVIENTFSTIFPYVYALILFYALSVISQLAFGKLLPELWQYIFTLITVAVENPVAVTVLTAFENLLFSFGIHPTTVVGPLLDPLQLVTLTANAEAFAAGTALNALPHVYTQSFWAYYSCIGGAGSTLALCAMCVKSKSKQLSAVGKVAIVPSLFNINEPVIFGLPIFLNPILVIPFMLAPSANILLGWLCTSLGLVNHSFLFLTSTTPTVLGAFISTLDWRSCLLVVVMFAIDWVIYYPFFKIYEKRCIEQENGEAAELEASAHASA</sequence>
<keyword evidence="4 8" id="KW-0762">Sugar transport</keyword>
<evidence type="ECO:0000256" key="7">
    <source>
        <dbReference type="ARBA" id="ARBA00023136"/>
    </source>
</evidence>
<dbReference type="InterPro" id="IPR051088">
    <property type="entry name" value="PTS_Sugar-EIIC/EIIB"/>
</dbReference>
<evidence type="ECO:0000256" key="1">
    <source>
        <dbReference type="ARBA" id="ARBA00004651"/>
    </source>
</evidence>